<gene>
    <name evidence="2" type="ORF">CGS55_03815</name>
</gene>
<dbReference type="RefSeq" id="WP_097782723.1">
    <property type="nucleotide sequence ID" value="NZ_NMTV01000025.1"/>
</dbReference>
<feature type="transmembrane region" description="Helical" evidence="1">
    <location>
        <begin position="163"/>
        <end position="181"/>
    </location>
</feature>
<feature type="transmembrane region" description="Helical" evidence="1">
    <location>
        <begin position="193"/>
        <end position="211"/>
    </location>
</feature>
<evidence type="ECO:0000256" key="1">
    <source>
        <dbReference type="SAM" id="Phobius"/>
    </source>
</evidence>
<accession>A0A2A7A2Q6</accession>
<feature type="transmembrane region" description="Helical" evidence="1">
    <location>
        <begin position="275"/>
        <end position="298"/>
    </location>
</feature>
<organism evidence="2 3">
    <name type="scientific">Faecalibacterium prausnitzii</name>
    <dbReference type="NCBI Taxonomy" id="853"/>
    <lineage>
        <taxon>Bacteria</taxon>
        <taxon>Bacillati</taxon>
        <taxon>Bacillota</taxon>
        <taxon>Clostridia</taxon>
        <taxon>Eubacteriales</taxon>
        <taxon>Oscillospiraceae</taxon>
        <taxon>Faecalibacterium</taxon>
    </lineage>
</organism>
<feature type="transmembrane region" description="Helical" evidence="1">
    <location>
        <begin position="68"/>
        <end position="87"/>
    </location>
</feature>
<evidence type="ECO:0000313" key="2">
    <source>
        <dbReference type="EMBL" id="PDX73396.1"/>
    </source>
</evidence>
<feature type="transmembrane region" description="Helical" evidence="1">
    <location>
        <begin position="304"/>
        <end position="330"/>
    </location>
</feature>
<dbReference type="EMBL" id="NMTV01000025">
    <property type="protein sequence ID" value="PDX73396.1"/>
    <property type="molecule type" value="Genomic_DNA"/>
</dbReference>
<keyword evidence="1" id="KW-0472">Membrane</keyword>
<feature type="transmembrane region" description="Helical" evidence="1">
    <location>
        <begin position="24"/>
        <end position="47"/>
    </location>
</feature>
<protein>
    <recommendedName>
        <fullName evidence="4">BCCT family transporter</fullName>
    </recommendedName>
</protein>
<feature type="transmembrane region" description="Helical" evidence="1">
    <location>
        <begin position="102"/>
        <end position="121"/>
    </location>
</feature>
<dbReference type="AlphaFoldDB" id="A0A2A7A2Q6"/>
<feature type="transmembrane region" description="Helical" evidence="1">
    <location>
        <begin position="351"/>
        <end position="373"/>
    </location>
</feature>
<proteinExistence type="predicted"/>
<feature type="transmembrane region" description="Helical" evidence="1">
    <location>
        <begin position="133"/>
        <end position="157"/>
    </location>
</feature>
<keyword evidence="1" id="KW-0812">Transmembrane</keyword>
<name>A0A2A7A2Q6_9FIRM</name>
<reference evidence="2 3" key="1">
    <citation type="journal article" date="2017" name="Front. Microbiol.">
        <title>New Insights into the Diversity of the Genus Faecalibacterium.</title>
        <authorList>
            <person name="Benevides L."/>
            <person name="Burman S."/>
            <person name="Martin R."/>
            <person name="Robert V."/>
            <person name="Thomas M."/>
            <person name="Miquel S."/>
            <person name="Chain F."/>
            <person name="Sokol H."/>
            <person name="Bermudez-Humaran L.G."/>
            <person name="Morrison M."/>
            <person name="Langella P."/>
            <person name="Azevedo V.A."/>
            <person name="Chatel J.M."/>
            <person name="Soares S."/>
        </authorList>
    </citation>
    <scope>NUCLEOTIDE SEQUENCE [LARGE SCALE GENOMIC DNA]</scope>
    <source>
        <strain evidence="2 3">CNCM I 4546</strain>
    </source>
</reference>
<evidence type="ECO:0000313" key="3">
    <source>
        <dbReference type="Proteomes" id="UP000219901"/>
    </source>
</evidence>
<sequence length="429" mass="47863">MQFINKVVDHLYAMGGLEGNATDYPVMLCVYLGIFVICAIASVTLCLSRHGERIIWVPDQHKVIKSKFSYMAMLACTFTGVYLVGSFPSELQNTYGTWNADLFYTVGQTSLMLIAGIYSLATYKERRSTVLNILSIIIGLSTSIPMAATAILAPLSLEGIKRVALIIAVIGLIVVLATISIKNNLLVRYSRINIWMFIITSIALFTTITTFDNSMVDASKILPFQGMLNAEPWKEWLTNPYWWYFEATVVSWSVFCGRFVAYCSNGYSVKSVIKYGTFSLIELTVIWHIVSAATGYTLSFSRGLAIYVLTALTMLAFAVTSLDSATKTLVNDSVRLLEERKTKNDKIDEKQVSNTVTYATMTVIGILNIILLVTGFPRLFTILLCLLFVPFFIRAMKYAFGFAFGMIDYSNSGTVTKEEYESVTHEKAM</sequence>
<feature type="transmembrane region" description="Helical" evidence="1">
    <location>
        <begin position="379"/>
        <end position="396"/>
    </location>
</feature>
<dbReference type="Proteomes" id="UP000219901">
    <property type="component" value="Unassembled WGS sequence"/>
</dbReference>
<keyword evidence="1" id="KW-1133">Transmembrane helix</keyword>
<comment type="caution">
    <text evidence="2">The sequence shown here is derived from an EMBL/GenBank/DDBJ whole genome shotgun (WGS) entry which is preliminary data.</text>
</comment>
<evidence type="ECO:0008006" key="4">
    <source>
        <dbReference type="Google" id="ProtNLM"/>
    </source>
</evidence>
<feature type="transmembrane region" description="Helical" evidence="1">
    <location>
        <begin position="241"/>
        <end position="263"/>
    </location>
</feature>